<dbReference type="RefSeq" id="WP_381526070.1">
    <property type="nucleotide sequence ID" value="NZ_JBHULN010000017.1"/>
</dbReference>
<feature type="domain" description="DNA methylase adenine-specific" evidence="11">
    <location>
        <begin position="31"/>
        <end position="350"/>
    </location>
</feature>
<evidence type="ECO:0000313" key="12">
    <source>
        <dbReference type="EMBL" id="MFD2573313.1"/>
    </source>
</evidence>
<dbReference type="EMBL" id="JBHULN010000017">
    <property type="protein sequence ID" value="MFD2573313.1"/>
    <property type="molecule type" value="Genomic_DNA"/>
</dbReference>
<dbReference type="InterPro" id="IPR029063">
    <property type="entry name" value="SAM-dependent_MTases_sf"/>
</dbReference>
<comment type="caution">
    <text evidence="12">The sequence shown here is derived from an EMBL/GenBank/DDBJ whole genome shotgun (WGS) entry which is preliminary data.</text>
</comment>
<dbReference type="InterPro" id="IPR002052">
    <property type="entry name" value="DNA_methylase_N6_adenine_CS"/>
</dbReference>
<proteinExistence type="inferred from homology"/>
<name>A0ABW5MAP2_9BACT</name>
<keyword evidence="6" id="KW-0949">S-adenosyl-L-methionine</keyword>
<dbReference type="Pfam" id="PF01420">
    <property type="entry name" value="Methylase_S"/>
    <property type="match status" value="2"/>
</dbReference>
<evidence type="ECO:0000256" key="6">
    <source>
        <dbReference type="ARBA" id="ARBA00022691"/>
    </source>
</evidence>
<comment type="similarity">
    <text evidence="2">Belongs to the type-I restriction system S methylase family.</text>
</comment>
<evidence type="ECO:0000256" key="1">
    <source>
        <dbReference type="ARBA" id="ARBA00006594"/>
    </source>
</evidence>
<keyword evidence="7" id="KW-0680">Restriction system</keyword>
<feature type="domain" description="Type I restriction modification DNA specificity" evidence="10">
    <location>
        <begin position="359"/>
        <end position="526"/>
    </location>
</feature>
<dbReference type="GO" id="GO:0008168">
    <property type="term" value="F:methyltransferase activity"/>
    <property type="evidence" value="ECO:0007669"/>
    <property type="project" value="UniProtKB-KW"/>
</dbReference>
<keyword evidence="13" id="KW-1185">Reference proteome</keyword>
<dbReference type="InterPro" id="IPR003356">
    <property type="entry name" value="DNA_methylase_A-5"/>
</dbReference>
<dbReference type="PANTHER" id="PTHR42933:SF3">
    <property type="entry name" value="TYPE I RESTRICTION ENZYME MJAVIII METHYLASE SUBUNIT"/>
    <property type="match status" value="1"/>
</dbReference>
<dbReference type="Gene3D" id="3.40.50.150">
    <property type="entry name" value="Vaccinia Virus protein VP39"/>
    <property type="match status" value="1"/>
</dbReference>
<comment type="similarity">
    <text evidence="1">Belongs to the N(4)/N(6)-methyltransferase family.</text>
</comment>
<evidence type="ECO:0000256" key="5">
    <source>
        <dbReference type="ARBA" id="ARBA00022679"/>
    </source>
</evidence>
<dbReference type="EC" id="2.1.1.72" evidence="3"/>
<dbReference type="SUPFAM" id="SSF53335">
    <property type="entry name" value="S-adenosyl-L-methionine-dependent methyltransferases"/>
    <property type="match status" value="1"/>
</dbReference>
<comment type="catalytic activity">
    <reaction evidence="9">
        <text>a 2'-deoxyadenosine in DNA + S-adenosyl-L-methionine = an N(6)-methyl-2'-deoxyadenosine in DNA + S-adenosyl-L-homocysteine + H(+)</text>
        <dbReference type="Rhea" id="RHEA:15197"/>
        <dbReference type="Rhea" id="RHEA-COMP:12418"/>
        <dbReference type="Rhea" id="RHEA-COMP:12419"/>
        <dbReference type="ChEBI" id="CHEBI:15378"/>
        <dbReference type="ChEBI" id="CHEBI:57856"/>
        <dbReference type="ChEBI" id="CHEBI:59789"/>
        <dbReference type="ChEBI" id="CHEBI:90615"/>
        <dbReference type="ChEBI" id="CHEBI:90616"/>
        <dbReference type="EC" id="2.1.1.72"/>
    </reaction>
</comment>
<accession>A0ABW5MAP2</accession>
<organism evidence="12 13">
    <name type="scientific">Spirosoma soli</name>
    <dbReference type="NCBI Taxonomy" id="1770529"/>
    <lineage>
        <taxon>Bacteria</taxon>
        <taxon>Pseudomonadati</taxon>
        <taxon>Bacteroidota</taxon>
        <taxon>Cytophagia</taxon>
        <taxon>Cytophagales</taxon>
        <taxon>Cytophagaceae</taxon>
        <taxon>Spirosoma</taxon>
    </lineage>
</organism>
<evidence type="ECO:0000256" key="8">
    <source>
        <dbReference type="ARBA" id="ARBA00023125"/>
    </source>
</evidence>
<evidence type="ECO:0000256" key="9">
    <source>
        <dbReference type="ARBA" id="ARBA00047942"/>
    </source>
</evidence>
<protein>
    <recommendedName>
        <fullName evidence="3">site-specific DNA-methyltransferase (adenine-specific)</fullName>
        <ecNumber evidence="3">2.1.1.72</ecNumber>
    </recommendedName>
</protein>
<dbReference type="InterPro" id="IPR051537">
    <property type="entry name" value="DNA_Adenine_Mtase"/>
</dbReference>
<evidence type="ECO:0000256" key="7">
    <source>
        <dbReference type="ARBA" id="ARBA00022747"/>
    </source>
</evidence>
<dbReference type="GO" id="GO:0032259">
    <property type="term" value="P:methylation"/>
    <property type="evidence" value="ECO:0007669"/>
    <property type="project" value="UniProtKB-KW"/>
</dbReference>
<dbReference type="CDD" id="cd02440">
    <property type="entry name" value="AdoMet_MTases"/>
    <property type="match status" value="1"/>
</dbReference>
<dbReference type="CDD" id="cd17260">
    <property type="entry name" value="RMtype1_S_EcoEI-TRD1-CR1_like"/>
    <property type="match status" value="1"/>
</dbReference>
<evidence type="ECO:0000256" key="4">
    <source>
        <dbReference type="ARBA" id="ARBA00022603"/>
    </source>
</evidence>
<gene>
    <name evidence="12" type="ORF">ACFSUS_21910</name>
</gene>
<feature type="domain" description="Type I restriction modification DNA specificity" evidence="10">
    <location>
        <begin position="576"/>
        <end position="714"/>
    </location>
</feature>
<keyword evidence="5" id="KW-0808">Transferase</keyword>
<dbReference type="InterPro" id="IPR044946">
    <property type="entry name" value="Restrct_endonuc_typeI_TRD_sf"/>
</dbReference>
<dbReference type="InterPro" id="IPR000055">
    <property type="entry name" value="Restrct_endonuc_typeI_TRD"/>
</dbReference>
<dbReference type="SUPFAM" id="SSF116734">
    <property type="entry name" value="DNA methylase specificity domain"/>
    <property type="match status" value="2"/>
</dbReference>
<dbReference type="Pfam" id="PF02384">
    <property type="entry name" value="N6_Mtase"/>
    <property type="match status" value="1"/>
</dbReference>
<evidence type="ECO:0000256" key="2">
    <source>
        <dbReference type="ARBA" id="ARBA00010923"/>
    </source>
</evidence>
<evidence type="ECO:0000256" key="3">
    <source>
        <dbReference type="ARBA" id="ARBA00011900"/>
    </source>
</evidence>
<dbReference type="Proteomes" id="UP001597469">
    <property type="component" value="Unassembled WGS sequence"/>
</dbReference>
<dbReference type="PANTHER" id="PTHR42933">
    <property type="entry name" value="SLR6095 PROTEIN"/>
    <property type="match status" value="1"/>
</dbReference>
<evidence type="ECO:0000259" key="11">
    <source>
        <dbReference type="Pfam" id="PF02384"/>
    </source>
</evidence>
<reference evidence="13" key="1">
    <citation type="journal article" date="2019" name="Int. J. Syst. Evol. Microbiol.">
        <title>The Global Catalogue of Microorganisms (GCM) 10K type strain sequencing project: providing services to taxonomists for standard genome sequencing and annotation.</title>
        <authorList>
            <consortium name="The Broad Institute Genomics Platform"/>
            <consortium name="The Broad Institute Genome Sequencing Center for Infectious Disease"/>
            <person name="Wu L."/>
            <person name="Ma J."/>
        </authorList>
    </citation>
    <scope>NUCLEOTIDE SEQUENCE [LARGE SCALE GENOMIC DNA]</scope>
    <source>
        <strain evidence="13">KCTC 42805</strain>
    </source>
</reference>
<keyword evidence="8" id="KW-0238">DNA-binding</keyword>
<sequence length="772" mass="86587">MFKNAFLPYRDPETLKLFLKTINGFAYDHSEDLGDAFEYLLQVMGSQGDAGQFRTPRHIIDFMVNVVQPQKHETIADTACGTAGFLVSSYNYIRNQNTSKNKGDLLTPDDRKRLVENIKGYDISPDMVRLSLVNLYLHGFTNPQVVEYDTLTSEDNWNERFDVILANPPFMSPKGGIKPHRRFSIQSNRSEVLFLDYIAEHLRPGGRAAVIVPEGIIFQSGTAYKALRKLLVDKYLWAVVSLPAGVFNPYSGVKTSILLLDRTLAPKTDSVLFVKVKADGYDLGAQRRPIDKNDLPNALKLLTAYRQTIQNGTVANVSSEFVVHDDMGLVVEKERIVGSGEYNLSGERYKAAIASQSSDYPKVRLGDVCEINPGKAELRNFKPGTEVTFLPMSDLQENRMTFQPKEIRQLHEVMKGYTFFRDNDVLLAKITPCFENGKAGIARGLKNGIGFGSTEYYVIRPGDQILPEWVYYFISSHEFKRIGKFNMTGSAGQQRVAKDYVANLEIPVPPLAVQQQIVAEIEGYQRIIDGARQVVEAYKPQIQIDPSWEMVALGNCVESTQLGLTKGKGEQGIEVTENTFPYIKMENITYDGQLLLDKVVFVESTADELSRNTLKDGDFIYNTRNAPNLVGKSTVFHGEPNKFLFNNNILRIRFTNDLIADYANYYMNSPAGKAKISSLVAGTTSVAALYQKEYLSIQIPLPSLKTQQQIVAEIEREQALVNANKELISLFEQKIKDRVAAVWGKKPEANETPVVPMSYALVDEEVAMVAEE</sequence>
<dbReference type="Gene3D" id="3.90.220.20">
    <property type="entry name" value="DNA methylase specificity domains"/>
    <property type="match status" value="2"/>
</dbReference>
<keyword evidence="4 12" id="KW-0489">Methyltransferase</keyword>
<evidence type="ECO:0000259" key="10">
    <source>
        <dbReference type="Pfam" id="PF01420"/>
    </source>
</evidence>
<dbReference type="PRINTS" id="PR00507">
    <property type="entry name" value="N12N6MTFRASE"/>
</dbReference>
<evidence type="ECO:0000313" key="13">
    <source>
        <dbReference type="Proteomes" id="UP001597469"/>
    </source>
</evidence>
<dbReference type="PROSITE" id="PS00092">
    <property type="entry name" value="N6_MTASE"/>
    <property type="match status" value="1"/>
</dbReference>